<organism evidence="1 2">
    <name type="scientific">Aegilops tauschii subsp. strangulata</name>
    <name type="common">Goatgrass</name>
    <dbReference type="NCBI Taxonomy" id="200361"/>
    <lineage>
        <taxon>Eukaryota</taxon>
        <taxon>Viridiplantae</taxon>
        <taxon>Streptophyta</taxon>
        <taxon>Embryophyta</taxon>
        <taxon>Tracheophyta</taxon>
        <taxon>Spermatophyta</taxon>
        <taxon>Magnoliopsida</taxon>
        <taxon>Liliopsida</taxon>
        <taxon>Poales</taxon>
        <taxon>Poaceae</taxon>
        <taxon>BOP clade</taxon>
        <taxon>Pooideae</taxon>
        <taxon>Triticodae</taxon>
        <taxon>Triticeae</taxon>
        <taxon>Triticinae</taxon>
        <taxon>Aegilops</taxon>
    </lineage>
</organism>
<reference evidence="1" key="5">
    <citation type="journal article" date="2021" name="G3 (Bethesda)">
        <title>Aegilops tauschii genome assembly Aet v5.0 features greater sequence contiguity and improved annotation.</title>
        <authorList>
            <person name="Wang L."/>
            <person name="Zhu T."/>
            <person name="Rodriguez J.C."/>
            <person name="Deal K.R."/>
            <person name="Dubcovsky J."/>
            <person name="McGuire P.E."/>
            <person name="Lux T."/>
            <person name="Spannagl M."/>
            <person name="Mayer K.F.X."/>
            <person name="Baldrich P."/>
            <person name="Meyers B.C."/>
            <person name="Huo N."/>
            <person name="Gu Y.Q."/>
            <person name="Zhou H."/>
            <person name="Devos K.M."/>
            <person name="Bennetzen J.L."/>
            <person name="Unver T."/>
            <person name="Budak H."/>
            <person name="Gulick P.J."/>
            <person name="Galiba G."/>
            <person name="Kalapos B."/>
            <person name="Nelson D.R."/>
            <person name="Li P."/>
            <person name="You F.M."/>
            <person name="Luo M.C."/>
            <person name="Dvorak J."/>
        </authorList>
    </citation>
    <scope>NUCLEOTIDE SEQUENCE [LARGE SCALE GENOMIC DNA]</scope>
    <source>
        <strain evidence="1">cv. AL8/78</strain>
    </source>
</reference>
<dbReference type="EnsemblPlants" id="AET4Gv20390200.9">
    <property type="protein sequence ID" value="AET4Gv20390200.9"/>
    <property type="gene ID" value="AET4Gv20390200"/>
</dbReference>
<keyword evidence="2" id="KW-1185">Reference proteome</keyword>
<reference evidence="2" key="2">
    <citation type="journal article" date="2017" name="Nat. Plants">
        <title>The Aegilops tauschii genome reveals multiple impacts of transposons.</title>
        <authorList>
            <person name="Zhao G."/>
            <person name="Zou C."/>
            <person name="Li K."/>
            <person name="Wang K."/>
            <person name="Li T."/>
            <person name="Gao L."/>
            <person name="Zhang X."/>
            <person name="Wang H."/>
            <person name="Yang Z."/>
            <person name="Liu X."/>
            <person name="Jiang W."/>
            <person name="Mao L."/>
            <person name="Kong X."/>
            <person name="Jiao Y."/>
            <person name="Jia J."/>
        </authorList>
    </citation>
    <scope>NUCLEOTIDE SEQUENCE [LARGE SCALE GENOMIC DNA]</scope>
    <source>
        <strain evidence="2">cv. AL8/78</strain>
    </source>
</reference>
<protein>
    <submittedName>
        <fullName evidence="1">Uncharacterized protein</fullName>
    </submittedName>
</protein>
<accession>A0A453I131</accession>
<dbReference type="AlphaFoldDB" id="A0A453I131"/>
<name>A0A453I131_AEGTS</name>
<dbReference type="Gramene" id="AET4Gv20390200.9">
    <property type="protein sequence ID" value="AET4Gv20390200.9"/>
    <property type="gene ID" value="AET4Gv20390200"/>
</dbReference>
<reference evidence="1" key="3">
    <citation type="journal article" date="2017" name="Nature">
        <title>Genome sequence of the progenitor of the wheat D genome Aegilops tauschii.</title>
        <authorList>
            <person name="Luo M.C."/>
            <person name="Gu Y.Q."/>
            <person name="Puiu D."/>
            <person name="Wang H."/>
            <person name="Twardziok S.O."/>
            <person name="Deal K.R."/>
            <person name="Huo N."/>
            <person name="Zhu T."/>
            <person name="Wang L."/>
            <person name="Wang Y."/>
            <person name="McGuire P.E."/>
            <person name="Liu S."/>
            <person name="Long H."/>
            <person name="Ramasamy R.K."/>
            <person name="Rodriguez J.C."/>
            <person name="Van S.L."/>
            <person name="Yuan L."/>
            <person name="Wang Z."/>
            <person name="Xia Z."/>
            <person name="Xiao L."/>
            <person name="Anderson O.D."/>
            <person name="Ouyang S."/>
            <person name="Liang Y."/>
            <person name="Zimin A.V."/>
            <person name="Pertea G."/>
            <person name="Qi P."/>
            <person name="Bennetzen J.L."/>
            <person name="Dai X."/>
            <person name="Dawson M.W."/>
            <person name="Muller H.G."/>
            <person name="Kugler K."/>
            <person name="Rivarola-Duarte L."/>
            <person name="Spannagl M."/>
            <person name="Mayer K.F.X."/>
            <person name="Lu F.H."/>
            <person name="Bevan M.W."/>
            <person name="Leroy P."/>
            <person name="Li P."/>
            <person name="You F.M."/>
            <person name="Sun Q."/>
            <person name="Liu Z."/>
            <person name="Lyons E."/>
            <person name="Wicker T."/>
            <person name="Salzberg S.L."/>
            <person name="Devos K.M."/>
            <person name="Dvorak J."/>
        </authorList>
    </citation>
    <scope>NUCLEOTIDE SEQUENCE [LARGE SCALE GENOMIC DNA]</scope>
    <source>
        <strain evidence="1">cv. AL8/78</strain>
    </source>
</reference>
<reference evidence="1" key="4">
    <citation type="submission" date="2019-03" db="UniProtKB">
        <authorList>
            <consortium name="EnsemblPlants"/>
        </authorList>
    </citation>
    <scope>IDENTIFICATION</scope>
</reference>
<evidence type="ECO:0000313" key="2">
    <source>
        <dbReference type="Proteomes" id="UP000015105"/>
    </source>
</evidence>
<reference evidence="2" key="1">
    <citation type="journal article" date="2014" name="Science">
        <title>Ancient hybridizations among the ancestral genomes of bread wheat.</title>
        <authorList>
            <consortium name="International Wheat Genome Sequencing Consortium,"/>
            <person name="Marcussen T."/>
            <person name="Sandve S.R."/>
            <person name="Heier L."/>
            <person name="Spannagl M."/>
            <person name="Pfeifer M."/>
            <person name="Jakobsen K.S."/>
            <person name="Wulff B.B."/>
            <person name="Steuernagel B."/>
            <person name="Mayer K.F."/>
            <person name="Olsen O.A."/>
        </authorList>
    </citation>
    <scope>NUCLEOTIDE SEQUENCE [LARGE SCALE GENOMIC DNA]</scope>
    <source>
        <strain evidence="2">cv. AL8/78</strain>
    </source>
</reference>
<evidence type="ECO:0000313" key="1">
    <source>
        <dbReference type="EnsemblPlants" id="AET4Gv20390200.9"/>
    </source>
</evidence>
<dbReference type="Proteomes" id="UP000015105">
    <property type="component" value="Chromosome 4D"/>
</dbReference>
<proteinExistence type="predicted"/>
<sequence>LSSVFNYSCMLSLPFVRIFLTEMQHNAFKSNFK</sequence>